<gene>
    <name evidence="1" type="ORF">LSAA_9899</name>
</gene>
<proteinExistence type="predicted"/>
<evidence type="ECO:0000313" key="1">
    <source>
        <dbReference type="EMBL" id="CAF2947860.1"/>
    </source>
</evidence>
<reference evidence="1" key="1">
    <citation type="submission" date="2021-02" db="EMBL/GenBank/DDBJ databases">
        <authorList>
            <person name="Bekaert M."/>
        </authorList>
    </citation>
    <scope>NUCLEOTIDE SEQUENCE</scope>
    <source>
        <strain evidence="1">IoA-00</strain>
    </source>
</reference>
<name>A0A7R8CVU5_LEPSM</name>
<dbReference type="Proteomes" id="UP000675881">
    <property type="component" value="Chromosome 5"/>
</dbReference>
<dbReference type="Gene3D" id="3.30.70.270">
    <property type="match status" value="1"/>
</dbReference>
<dbReference type="Gene3D" id="3.10.10.10">
    <property type="entry name" value="HIV Type 1 Reverse Transcriptase, subunit A, domain 1"/>
    <property type="match status" value="1"/>
</dbReference>
<evidence type="ECO:0000313" key="2">
    <source>
        <dbReference type="Proteomes" id="UP000675881"/>
    </source>
</evidence>
<keyword evidence="2" id="KW-1185">Reference proteome</keyword>
<accession>A0A7R8CVU5</accession>
<dbReference type="PANTHER" id="PTHR47331:SF1">
    <property type="entry name" value="GAG-LIKE PROTEIN"/>
    <property type="match status" value="1"/>
</dbReference>
<sequence length="708" mass="80218">MSREVKPLSHGLSSCRESSLRLTFRKLLSQVHNESSKGDSESLVKDNFLFAASRYSEYEKVFVDCRVALLRLNSLLRRMDESLHGDEYLGSCPLCEDRHNVVVCDKNPSRKTTSPKKLPLKGRLERNSGSISRAKCPPMTNVIQELLKSLQDTNNHLQTFITSGEGKNPPKYKENYKNINGETDMTFPLAKLTILGCVLSGADGISERINIDYKASLYSEIITQIKKYEDFDLDTIYRSLEFNLTKFWNGENVGINPKYPITAELTSLELQSDLHMQRTAVFDTSRGDCRAIAVMQRVHDKIKPEYMSLLEEAYQEFLDLDYAEEVPSKHASYILTSRPVFRLDKDSTKCRIVINASLPYVKDKTKSLNKLLMPGKNLLPQIMELILKVKCKKYFVAVDIKKMFLSINLADPLEKDMFHFILGRPGDQPRLRRFKVVVFGLVPALYISMWCLKETAKKNTLEETIPTILEILKILESGVFYGHKIASSNSEILSEIEPERIAPPRGEILVLGLKLDTCTDEFMFDLASKFENFNPDCASLSRRDIGMLFCLKPDTLEKNQWRIGKVVELHSSSQGVASTLSIKQPLSGTVIIRSVRQVAFLESSQFPVEMDDKSKDLVNLNSNNGCVGRGQRILKVNPSRTLMKEKGINATSVSVLTPPQRLEHAEGYSTDFTEELSKKDSANSESLEGVGRRRHHTGYYEILSKGKF</sequence>
<protein>
    <submittedName>
        <fullName evidence="1">(salmon louse) hypothetical protein</fullName>
    </submittedName>
</protein>
<dbReference type="PANTHER" id="PTHR47331">
    <property type="entry name" value="PHD-TYPE DOMAIN-CONTAINING PROTEIN"/>
    <property type="match status" value="1"/>
</dbReference>
<dbReference type="AlphaFoldDB" id="A0A7R8CVU5"/>
<organism evidence="1 2">
    <name type="scientific">Lepeophtheirus salmonis</name>
    <name type="common">Salmon louse</name>
    <name type="synonym">Caligus salmonis</name>
    <dbReference type="NCBI Taxonomy" id="72036"/>
    <lineage>
        <taxon>Eukaryota</taxon>
        <taxon>Metazoa</taxon>
        <taxon>Ecdysozoa</taxon>
        <taxon>Arthropoda</taxon>
        <taxon>Crustacea</taxon>
        <taxon>Multicrustacea</taxon>
        <taxon>Hexanauplia</taxon>
        <taxon>Copepoda</taxon>
        <taxon>Siphonostomatoida</taxon>
        <taxon>Caligidae</taxon>
        <taxon>Lepeophtheirus</taxon>
    </lineage>
</organism>
<dbReference type="InterPro" id="IPR043502">
    <property type="entry name" value="DNA/RNA_pol_sf"/>
</dbReference>
<dbReference type="EMBL" id="HG994584">
    <property type="protein sequence ID" value="CAF2947860.1"/>
    <property type="molecule type" value="Genomic_DNA"/>
</dbReference>
<dbReference type="InterPro" id="IPR043128">
    <property type="entry name" value="Rev_trsase/Diguanyl_cyclase"/>
</dbReference>
<dbReference type="GO" id="GO:0071897">
    <property type="term" value="P:DNA biosynthetic process"/>
    <property type="evidence" value="ECO:0007669"/>
    <property type="project" value="UniProtKB-ARBA"/>
</dbReference>
<dbReference type="SUPFAM" id="SSF56672">
    <property type="entry name" value="DNA/RNA polymerases"/>
    <property type="match status" value="1"/>
</dbReference>